<organism evidence="10 11">
    <name type="scientific">Paenibacillus rigui</name>
    <dbReference type="NCBI Taxonomy" id="554312"/>
    <lineage>
        <taxon>Bacteria</taxon>
        <taxon>Bacillati</taxon>
        <taxon>Bacillota</taxon>
        <taxon>Bacilli</taxon>
        <taxon>Bacillales</taxon>
        <taxon>Paenibacillaceae</taxon>
        <taxon>Paenibacillus</taxon>
    </lineage>
</organism>
<evidence type="ECO:0000259" key="8">
    <source>
        <dbReference type="Pfam" id="PF05504"/>
    </source>
</evidence>
<dbReference type="PROSITE" id="PS51257">
    <property type="entry name" value="PROKAR_LIPOPROTEIN"/>
    <property type="match status" value="1"/>
</dbReference>
<dbReference type="PANTHER" id="PTHR35789:SF1">
    <property type="entry name" value="SPORE GERMINATION PROTEIN B3"/>
    <property type="match status" value="1"/>
</dbReference>
<reference evidence="10 11" key="1">
    <citation type="submission" date="2017-07" db="EMBL/GenBank/DDBJ databases">
        <title>Genome sequencing and assembly of Paenibacillus rigui.</title>
        <authorList>
            <person name="Mayilraj S."/>
        </authorList>
    </citation>
    <scope>NUCLEOTIDE SEQUENCE [LARGE SCALE GENOMIC DNA]</scope>
    <source>
        <strain evidence="10 11">JCM 16352</strain>
    </source>
</reference>
<evidence type="ECO:0000259" key="9">
    <source>
        <dbReference type="Pfam" id="PF25198"/>
    </source>
</evidence>
<dbReference type="InterPro" id="IPR057336">
    <property type="entry name" value="GerAC_N"/>
</dbReference>
<evidence type="ECO:0000256" key="3">
    <source>
        <dbReference type="ARBA" id="ARBA00022544"/>
    </source>
</evidence>
<proteinExistence type="inferred from homology"/>
<dbReference type="InterPro" id="IPR038501">
    <property type="entry name" value="Spore_GerAC_C_sf"/>
</dbReference>
<evidence type="ECO:0000256" key="7">
    <source>
        <dbReference type="ARBA" id="ARBA00023288"/>
    </source>
</evidence>
<feature type="domain" description="Spore germination protein N-terminal" evidence="9">
    <location>
        <begin position="24"/>
        <end position="198"/>
    </location>
</feature>
<evidence type="ECO:0000256" key="4">
    <source>
        <dbReference type="ARBA" id="ARBA00022729"/>
    </source>
</evidence>
<dbReference type="Pfam" id="PF05504">
    <property type="entry name" value="Spore_GerAC"/>
    <property type="match status" value="1"/>
</dbReference>
<evidence type="ECO:0000256" key="1">
    <source>
        <dbReference type="ARBA" id="ARBA00004635"/>
    </source>
</evidence>
<feature type="domain" description="Spore germination GerAC-like C-terminal" evidence="8">
    <location>
        <begin position="217"/>
        <end position="347"/>
    </location>
</feature>
<keyword evidence="6" id="KW-0564">Palmitate</keyword>
<accession>A0A229UKJ2</accession>
<keyword evidence="11" id="KW-1185">Reference proteome</keyword>
<dbReference type="AlphaFoldDB" id="A0A229UKJ2"/>
<dbReference type="GO" id="GO:0016020">
    <property type="term" value="C:membrane"/>
    <property type="evidence" value="ECO:0007669"/>
    <property type="project" value="UniProtKB-SubCell"/>
</dbReference>
<dbReference type="InterPro" id="IPR046953">
    <property type="entry name" value="Spore_GerAC-like_C"/>
</dbReference>
<gene>
    <name evidence="10" type="ORF">CF651_23155</name>
</gene>
<dbReference type="InterPro" id="IPR008844">
    <property type="entry name" value="Spore_GerAC-like"/>
</dbReference>
<dbReference type="OrthoDB" id="2380468at2"/>
<dbReference type="RefSeq" id="WP_094017259.1">
    <property type="nucleotide sequence ID" value="NZ_NMQW01000037.1"/>
</dbReference>
<dbReference type="Gene3D" id="3.30.300.210">
    <property type="entry name" value="Nutrient germinant receptor protein C, domain 3"/>
    <property type="match status" value="1"/>
</dbReference>
<comment type="similarity">
    <text evidence="2">Belongs to the GerABKC lipoprotein family.</text>
</comment>
<keyword evidence="5" id="KW-0472">Membrane</keyword>
<keyword evidence="4" id="KW-0732">Signal</keyword>
<dbReference type="Proteomes" id="UP000215509">
    <property type="component" value="Unassembled WGS sequence"/>
</dbReference>
<dbReference type="PANTHER" id="PTHR35789">
    <property type="entry name" value="SPORE GERMINATION PROTEIN B3"/>
    <property type="match status" value="1"/>
</dbReference>
<protein>
    <submittedName>
        <fullName evidence="10">Spore gernimation protein</fullName>
    </submittedName>
</protein>
<dbReference type="EMBL" id="NMQW01000037">
    <property type="protein sequence ID" value="OXM83815.1"/>
    <property type="molecule type" value="Genomic_DNA"/>
</dbReference>
<evidence type="ECO:0000313" key="10">
    <source>
        <dbReference type="EMBL" id="OXM83815.1"/>
    </source>
</evidence>
<comment type="caution">
    <text evidence="10">The sequence shown here is derived from an EMBL/GenBank/DDBJ whole genome shotgun (WGS) entry which is preliminary data.</text>
</comment>
<comment type="subcellular location">
    <subcellularLocation>
        <location evidence="1">Membrane</location>
        <topology evidence="1">Lipid-anchor</topology>
    </subcellularLocation>
</comment>
<dbReference type="Pfam" id="PF25198">
    <property type="entry name" value="Spore_GerAC_N"/>
    <property type="match status" value="1"/>
</dbReference>
<keyword evidence="7" id="KW-0449">Lipoprotein</keyword>
<keyword evidence="3" id="KW-0309">Germination</keyword>
<sequence length="381" mass="43452">MRWIRSLVAAAMLATLLTGCWGIREIEYMIYVNTVGVDYKDGKFVLHAQLVSFFNIAKKEAAAQTEQQLISIARADGETFDKAIFNLYATAQQRIAWSHVKTILFSEAALSPERITEVLDVWDRYYEFRYTNWIFATKDPIESIFNAMPAQNISVIYSQLNDPTDIYSQNSDIVPIYLFEFTRSWHEKGETLKIPFLRIANNWTENKRVSPKLEMIGTGFFHNSRYKGYIPRSKTRGLRWLNNKAVRANLFIKQNKKPAVMLVMEKVKAEIKPQVKQGKAEFQVKVTASGNIPQLISDLTEKQLEQLAVQEIKKEISDSYLQGIAKGIDVLNLSEALFRSNPAEWHRLAVKGELPLDENSLSGIDVKATVFSGGISKIKKD</sequence>
<evidence type="ECO:0000256" key="5">
    <source>
        <dbReference type="ARBA" id="ARBA00023136"/>
    </source>
</evidence>
<evidence type="ECO:0000313" key="11">
    <source>
        <dbReference type="Proteomes" id="UP000215509"/>
    </source>
</evidence>
<dbReference type="NCBIfam" id="TIGR02887">
    <property type="entry name" value="spore_ger_x_C"/>
    <property type="match status" value="1"/>
</dbReference>
<evidence type="ECO:0000256" key="2">
    <source>
        <dbReference type="ARBA" id="ARBA00007886"/>
    </source>
</evidence>
<dbReference type="GO" id="GO:0009847">
    <property type="term" value="P:spore germination"/>
    <property type="evidence" value="ECO:0007669"/>
    <property type="project" value="InterPro"/>
</dbReference>
<name>A0A229UKJ2_9BACL</name>
<evidence type="ECO:0000256" key="6">
    <source>
        <dbReference type="ARBA" id="ARBA00023139"/>
    </source>
</evidence>